<sequence>MEILGKILGNQARVKIMKLFLLNKSKGFRNGDITKRSRVSSDIVRREIKLLSSINFIKKRSSASPDWYFNSSFKYAREFEELLVRSDTLDKQIILNNFKKIGRVKLIIVSGIFIKNSDSRVDLLIVGDKLKTGKIEGEIRKLEALVGTELIYAVFDTKEFIYRLNMYDKLVRDIIDFPHEVLLQSKELSPALTLKKPLKGRSD</sequence>
<dbReference type="EMBL" id="MFTI01000023">
    <property type="protein sequence ID" value="OGI59867.1"/>
    <property type="molecule type" value="Genomic_DNA"/>
</dbReference>
<evidence type="ECO:0000313" key="2">
    <source>
        <dbReference type="Proteomes" id="UP000177869"/>
    </source>
</evidence>
<dbReference type="STRING" id="1801732.A2814_01765"/>
<proteinExistence type="predicted"/>
<protein>
    <recommendedName>
        <fullName evidence="3">HTH arsR-type domain-containing protein</fullName>
    </recommendedName>
</protein>
<comment type="caution">
    <text evidence="1">The sequence shown here is derived from an EMBL/GenBank/DDBJ whole genome shotgun (WGS) entry which is preliminary data.</text>
</comment>
<name>A0A1F6UR52_9BACT</name>
<gene>
    <name evidence="1" type="ORF">A2814_01765</name>
</gene>
<dbReference type="Proteomes" id="UP000177869">
    <property type="component" value="Unassembled WGS sequence"/>
</dbReference>
<evidence type="ECO:0008006" key="3">
    <source>
        <dbReference type="Google" id="ProtNLM"/>
    </source>
</evidence>
<organism evidence="1 2">
    <name type="scientific">Candidatus Nomurabacteria bacterium RIFCSPHIGHO2_01_FULL_38_19</name>
    <dbReference type="NCBI Taxonomy" id="1801732"/>
    <lineage>
        <taxon>Bacteria</taxon>
        <taxon>Candidatus Nomuraibacteriota</taxon>
    </lineage>
</organism>
<evidence type="ECO:0000313" key="1">
    <source>
        <dbReference type="EMBL" id="OGI59867.1"/>
    </source>
</evidence>
<reference evidence="1 2" key="1">
    <citation type="journal article" date="2016" name="Nat. Commun.">
        <title>Thousands of microbial genomes shed light on interconnected biogeochemical processes in an aquifer system.</title>
        <authorList>
            <person name="Anantharaman K."/>
            <person name="Brown C.T."/>
            <person name="Hug L.A."/>
            <person name="Sharon I."/>
            <person name="Castelle C.J."/>
            <person name="Probst A.J."/>
            <person name="Thomas B.C."/>
            <person name="Singh A."/>
            <person name="Wilkins M.J."/>
            <person name="Karaoz U."/>
            <person name="Brodie E.L."/>
            <person name="Williams K.H."/>
            <person name="Hubbard S.S."/>
            <person name="Banfield J.F."/>
        </authorList>
    </citation>
    <scope>NUCLEOTIDE SEQUENCE [LARGE SCALE GENOMIC DNA]</scope>
</reference>
<accession>A0A1F6UR52</accession>
<dbReference type="AlphaFoldDB" id="A0A1F6UR52"/>